<accession>A0A212JE01</accession>
<organism evidence="1">
    <name type="scientific">uncultured Alphaproteobacteria bacterium</name>
    <dbReference type="NCBI Taxonomy" id="91750"/>
    <lineage>
        <taxon>Bacteria</taxon>
        <taxon>Pseudomonadati</taxon>
        <taxon>Pseudomonadota</taxon>
        <taxon>Alphaproteobacteria</taxon>
        <taxon>environmental samples</taxon>
    </lineage>
</organism>
<sequence>MSETARAVRERAEELMPRAANWHEYRRLLESEGLVDRLGPEGLQAVLAEWNRRAAAALNDIELRVELCFWADGGSYAAHLRGYQAIPPAELVEQARARGWFVRVGASGTALVNPPGARPLTIRLGPAAN</sequence>
<dbReference type="AlphaFoldDB" id="A0A212JE01"/>
<dbReference type="EMBL" id="FLUO01000001">
    <property type="protein sequence ID" value="SBV97667.1"/>
    <property type="molecule type" value="Genomic_DNA"/>
</dbReference>
<reference evidence="1" key="1">
    <citation type="submission" date="2016-04" db="EMBL/GenBank/DDBJ databases">
        <authorList>
            <person name="Evans L.H."/>
            <person name="Alamgir A."/>
            <person name="Owens N."/>
            <person name="Weber N.D."/>
            <person name="Virtaneva K."/>
            <person name="Barbian K."/>
            <person name="Babar A."/>
            <person name="Rosenke K."/>
        </authorList>
    </citation>
    <scope>NUCLEOTIDE SEQUENCE</scope>
    <source>
        <strain evidence="1">86</strain>
    </source>
</reference>
<gene>
    <name evidence="1" type="ORF">KL86APRO_10914</name>
</gene>
<evidence type="ECO:0000313" key="1">
    <source>
        <dbReference type="EMBL" id="SBV97667.1"/>
    </source>
</evidence>
<protein>
    <submittedName>
        <fullName evidence="1">Uncharacterized protein</fullName>
    </submittedName>
</protein>
<proteinExistence type="predicted"/>
<name>A0A212JE01_9PROT</name>